<dbReference type="Gene3D" id="3.40.50.150">
    <property type="entry name" value="Vaccinia Virus protein VP39"/>
    <property type="match status" value="1"/>
</dbReference>
<dbReference type="GO" id="GO:0032259">
    <property type="term" value="P:methylation"/>
    <property type="evidence" value="ECO:0007669"/>
    <property type="project" value="UniProtKB-KW"/>
</dbReference>
<keyword evidence="4" id="KW-1185">Reference proteome</keyword>
<organism evidence="3 4">
    <name type="scientific">Aidingimonas halophila</name>
    <dbReference type="NCBI Taxonomy" id="574349"/>
    <lineage>
        <taxon>Bacteria</taxon>
        <taxon>Pseudomonadati</taxon>
        <taxon>Pseudomonadota</taxon>
        <taxon>Gammaproteobacteria</taxon>
        <taxon>Oceanospirillales</taxon>
        <taxon>Halomonadaceae</taxon>
        <taxon>Aidingimonas</taxon>
    </lineage>
</organism>
<dbReference type="Pfam" id="PF08241">
    <property type="entry name" value="Methyltransf_11"/>
    <property type="match status" value="1"/>
</dbReference>
<gene>
    <name evidence="3" type="ORF">SAMN05443545_104344</name>
</gene>
<dbReference type="PANTHER" id="PTHR43861">
    <property type="entry name" value="TRANS-ACONITATE 2-METHYLTRANSFERASE-RELATED"/>
    <property type="match status" value="1"/>
</dbReference>
<keyword evidence="3" id="KW-0489">Methyltransferase</keyword>
<proteinExistence type="predicted"/>
<evidence type="ECO:0000313" key="3">
    <source>
        <dbReference type="EMBL" id="SDX24106.1"/>
    </source>
</evidence>
<evidence type="ECO:0000256" key="1">
    <source>
        <dbReference type="ARBA" id="ARBA00022679"/>
    </source>
</evidence>
<name>A0A1H3A3A2_9GAMM</name>
<dbReference type="STRING" id="574349.SAMN05443545_104344"/>
<dbReference type="PANTHER" id="PTHR43861:SF3">
    <property type="entry name" value="PUTATIVE (AFU_ORTHOLOGUE AFUA_2G14390)-RELATED"/>
    <property type="match status" value="1"/>
</dbReference>
<sequence length="215" mass="24464">MIQMHKTPADVQKAYDTWVHQYDTNENPTRDLNARVLRQQSFALAGKSVLEIGCGTGINTIWLAEHAQSVVGVDIAEGMLKKARGRLGEEKACMLQADITKPWLFDQAFDLVIANLVLEHVRDLSHVFNEAHHILLPKGLFYIGELHPYKQLRGAQAKYRDAETDQDVLVPAFTHHVSEYINEGIKAGFTLRRIGEWQNEVDTDFRLLTLLFERA</sequence>
<feature type="domain" description="Methyltransferase type 11" evidence="2">
    <location>
        <begin position="50"/>
        <end position="143"/>
    </location>
</feature>
<dbReference type="Proteomes" id="UP000198500">
    <property type="component" value="Unassembled WGS sequence"/>
</dbReference>
<accession>A0A1H3A3A2</accession>
<dbReference type="EMBL" id="FNNI01000004">
    <property type="protein sequence ID" value="SDX24106.1"/>
    <property type="molecule type" value="Genomic_DNA"/>
</dbReference>
<dbReference type="OrthoDB" id="9791837at2"/>
<keyword evidence="1 3" id="KW-0808">Transferase</keyword>
<dbReference type="CDD" id="cd02440">
    <property type="entry name" value="AdoMet_MTases"/>
    <property type="match status" value="1"/>
</dbReference>
<dbReference type="InterPro" id="IPR013216">
    <property type="entry name" value="Methyltransf_11"/>
</dbReference>
<dbReference type="AlphaFoldDB" id="A0A1H3A3A2"/>
<evidence type="ECO:0000313" key="4">
    <source>
        <dbReference type="Proteomes" id="UP000198500"/>
    </source>
</evidence>
<dbReference type="GO" id="GO:0008757">
    <property type="term" value="F:S-adenosylmethionine-dependent methyltransferase activity"/>
    <property type="evidence" value="ECO:0007669"/>
    <property type="project" value="InterPro"/>
</dbReference>
<evidence type="ECO:0000259" key="2">
    <source>
        <dbReference type="Pfam" id="PF08241"/>
    </source>
</evidence>
<protein>
    <submittedName>
        <fullName evidence="3">Methyltransferase domain-containing protein</fullName>
    </submittedName>
</protein>
<dbReference type="InterPro" id="IPR029063">
    <property type="entry name" value="SAM-dependent_MTases_sf"/>
</dbReference>
<reference evidence="3 4" key="1">
    <citation type="submission" date="2016-10" db="EMBL/GenBank/DDBJ databases">
        <authorList>
            <person name="de Groot N.N."/>
        </authorList>
    </citation>
    <scope>NUCLEOTIDE SEQUENCE [LARGE SCALE GENOMIC DNA]</scope>
    <source>
        <strain evidence="3 4">DSM 19219</strain>
    </source>
</reference>
<dbReference type="RefSeq" id="WP_092569333.1">
    <property type="nucleotide sequence ID" value="NZ_BMXH01000001.1"/>
</dbReference>
<dbReference type="SUPFAM" id="SSF53335">
    <property type="entry name" value="S-adenosyl-L-methionine-dependent methyltransferases"/>
    <property type="match status" value="1"/>
</dbReference>